<feature type="domain" description="F-box" evidence="1">
    <location>
        <begin position="25"/>
        <end position="79"/>
    </location>
</feature>
<dbReference type="PANTHER" id="PTHR34145">
    <property type="entry name" value="OS02G0105600 PROTEIN"/>
    <property type="match status" value="1"/>
</dbReference>
<evidence type="ECO:0000313" key="2">
    <source>
        <dbReference type="EMBL" id="RAL45098.1"/>
    </source>
</evidence>
<dbReference type="InterPro" id="IPR055357">
    <property type="entry name" value="LRR_At1g61320_AtMIF1"/>
</dbReference>
<dbReference type="CDD" id="cd22160">
    <property type="entry name" value="F-box_AtFBL13-like"/>
    <property type="match status" value="1"/>
</dbReference>
<reference evidence="2 3" key="1">
    <citation type="submission" date="2018-06" db="EMBL/GenBank/DDBJ databases">
        <title>The Genome of Cuscuta australis (Dodder) Provides Insight into the Evolution of Plant Parasitism.</title>
        <authorList>
            <person name="Liu H."/>
        </authorList>
    </citation>
    <scope>NUCLEOTIDE SEQUENCE [LARGE SCALE GENOMIC DNA]</scope>
    <source>
        <strain evidence="3">cv. Yunnan</strain>
        <tissue evidence="2">Vines</tissue>
    </source>
</reference>
<dbReference type="SUPFAM" id="SSF81383">
    <property type="entry name" value="F-box domain"/>
    <property type="match status" value="1"/>
</dbReference>
<name>A0A328DKI0_9ASTE</name>
<sequence>MASSDCLLVPPRFYQLKRCNTIGLDDRLSAFPNEILHHILSRLTVKELVATSIFSKRWKHLWVSCPSLDFGCAQAFRHLDKGSFIHIVNKVIECYDGKKLNKIRVAYPLDEDSNCDINNWIVFAIANGVSMFELNFIDINLSTRPNGYYLSADIFRGGKMMDRKHICNSLFIKSISVDKHYESVTEFRLTCVNLSDEVFEIILSRCLSLEKFFLMNNYSLVNARNSNPHPKLRCFELYFCKDLENVEIVAPNLLSFKYQGIMTNICIKDSLELVSLRLSTGILRLEPTDFIYSGGKDFFIRQFASNLSKLESLTVQVNIFEDMSAFAKLPAFANLKQLVLDVMSSAEVPLGYVAVVSFMKAAPNLQQLELNLQRSKLGGYEKRARKLCSMSPHHNLKEFKLIGFLGDANCVKFVTNFLKHVVSLQKIDITIGLAVRIGEDTFVNRQRLFKSRKAKRCEKSLQQLRERLPLNVRFSLHGQTALLLAGQIS</sequence>
<dbReference type="InterPro" id="IPR053781">
    <property type="entry name" value="F-box_AtFBL13-like"/>
</dbReference>
<dbReference type="InterPro" id="IPR036047">
    <property type="entry name" value="F-box-like_dom_sf"/>
</dbReference>
<dbReference type="Pfam" id="PF00646">
    <property type="entry name" value="F-box"/>
    <property type="match status" value="1"/>
</dbReference>
<dbReference type="Proteomes" id="UP000249390">
    <property type="component" value="Unassembled WGS sequence"/>
</dbReference>
<protein>
    <recommendedName>
        <fullName evidence="1">F-box domain-containing protein</fullName>
    </recommendedName>
</protein>
<dbReference type="PANTHER" id="PTHR34145:SF68">
    <property type="entry name" value="FBD DOMAIN-CONTAINING PROTEIN"/>
    <property type="match status" value="1"/>
</dbReference>
<dbReference type="InterPro" id="IPR001810">
    <property type="entry name" value="F-box_dom"/>
</dbReference>
<comment type="caution">
    <text evidence="2">The sequence shown here is derived from an EMBL/GenBank/DDBJ whole genome shotgun (WGS) entry which is preliminary data.</text>
</comment>
<dbReference type="Gene3D" id="3.80.10.10">
    <property type="entry name" value="Ribonuclease Inhibitor"/>
    <property type="match status" value="1"/>
</dbReference>
<dbReference type="PROSITE" id="PS50181">
    <property type="entry name" value="FBOX"/>
    <property type="match status" value="1"/>
</dbReference>
<dbReference type="InterPro" id="IPR032675">
    <property type="entry name" value="LRR_dom_sf"/>
</dbReference>
<dbReference type="SUPFAM" id="SSF52047">
    <property type="entry name" value="RNI-like"/>
    <property type="match status" value="1"/>
</dbReference>
<dbReference type="InterPro" id="IPR053772">
    <property type="entry name" value="At1g61320/At1g61330-like"/>
</dbReference>
<organism evidence="2 3">
    <name type="scientific">Cuscuta australis</name>
    <dbReference type="NCBI Taxonomy" id="267555"/>
    <lineage>
        <taxon>Eukaryota</taxon>
        <taxon>Viridiplantae</taxon>
        <taxon>Streptophyta</taxon>
        <taxon>Embryophyta</taxon>
        <taxon>Tracheophyta</taxon>
        <taxon>Spermatophyta</taxon>
        <taxon>Magnoliopsida</taxon>
        <taxon>eudicotyledons</taxon>
        <taxon>Gunneridae</taxon>
        <taxon>Pentapetalae</taxon>
        <taxon>asterids</taxon>
        <taxon>lamiids</taxon>
        <taxon>Solanales</taxon>
        <taxon>Convolvulaceae</taxon>
        <taxon>Cuscuteae</taxon>
        <taxon>Cuscuta</taxon>
        <taxon>Cuscuta subgen. Grammica</taxon>
        <taxon>Cuscuta sect. Cleistogrammica</taxon>
    </lineage>
</organism>
<evidence type="ECO:0000313" key="3">
    <source>
        <dbReference type="Proteomes" id="UP000249390"/>
    </source>
</evidence>
<proteinExistence type="predicted"/>
<dbReference type="Gene3D" id="1.20.1280.50">
    <property type="match status" value="1"/>
</dbReference>
<gene>
    <name evidence="2" type="ORF">DM860_015504</name>
</gene>
<dbReference type="Pfam" id="PF23622">
    <property type="entry name" value="LRR_At1g61320_AtMIF1"/>
    <property type="match status" value="1"/>
</dbReference>
<keyword evidence="3" id="KW-1185">Reference proteome</keyword>
<evidence type="ECO:0000259" key="1">
    <source>
        <dbReference type="PROSITE" id="PS50181"/>
    </source>
</evidence>
<dbReference type="EMBL" id="NQVE01000140">
    <property type="protein sequence ID" value="RAL45098.1"/>
    <property type="molecule type" value="Genomic_DNA"/>
</dbReference>
<dbReference type="AlphaFoldDB" id="A0A328DKI0"/>
<accession>A0A328DKI0</accession>